<dbReference type="InterPro" id="IPR011650">
    <property type="entry name" value="Peptidase_M20_dimer"/>
</dbReference>
<dbReference type="InterPro" id="IPR010169">
    <property type="entry name" value="AcOrn-deacetyl"/>
</dbReference>
<dbReference type="InterPro" id="IPR002933">
    <property type="entry name" value="Peptidase_M20"/>
</dbReference>
<dbReference type="Gene3D" id="3.30.70.360">
    <property type="match status" value="1"/>
</dbReference>
<evidence type="ECO:0000256" key="2">
    <source>
        <dbReference type="ARBA" id="ARBA00005691"/>
    </source>
</evidence>
<evidence type="ECO:0000259" key="10">
    <source>
        <dbReference type="Pfam" id="PF07687"/>
    </source>
</evidence>
<dbReference type="GO" id="GO:0046872">
    <property type="term" value="F:metal ion binding"/>
    <property type="evidence" value="ECO:0007669"/>
    <property type="project" value="UniProtKB-KW"/>
</dbReference>
<reference evidence="11 12" key="1">
    <citation type="submission" date="2018-07" db="EMBL/GenBank/DDBJ databases">
        <title>Venubactetium sediminum gen. nov., sp. nov., isolated from a marine solar saltern.</title>
        <authorList>
            <person name="Wang S."/>
        </authorList>
    </citation>
    <scope>NUCLEOTIDE SEQUENCE [LARGE SCALE GENOMIC DNA]</scope>
    <source>
        <strain evidence="11 12">WD2A32</strain>
    </source>
</reference>
<dbReference type="PROSITE" id="PS00759">
    <property type="entry name" value="ARGE_DAPE_CPG2_2"/>
    <property type="match status" value="1"/>
</dbReference>
<keyword evidence="7 11" id="KW-0378">Hydrolase</keyword>
<keyword evidence="5" id="KW-0028">Amino-acid biosynthesis</keyword>
<keyword evidence="12" id="KW-1185">Reference proteome</keyword>
<dbReference type="NCBIfam" id="TIGR01892">
    <property type="entry name" value="AcOrn-deacetyl"/>
    <property type="match status" value="1"/>
</dbReference>
<comment type="similarity">
    <text evidence="2">Belongs to the peptidase M20A family. ArgE subfamily.</text>
</comment>
<evidence type="ECO:0000256" key="4">
    <source>
        <dbReference type="ARBA" id="ARBA00022571"/>
    </source>
</evidence>
<evidence type="ECO:0000256" key="8">
    <source>
        <dbReference type="ARBA" id="ARBA00022833"/>
    </source>
</evidence>
<dbReference type="Gene3D" id="3.40.630.10">
    <property type="entry name" value="Zn peptidases"/>
    <property type="match status" value="1"/>
</dbReference>
<keyword evidence="8" id="KW-0862">Zinc</keyword>
<accession>A0A369TFS2</accession>
<evidence type="ECO:0000256" key="5">
    <source>
        <dbReference type="ARBA" id="ARBA00022605"/>
    </source>
</evidence>
<protein>
    <submittedName>
        <fullName evidence="11">Acetylornithine deacetylase</fullName>
        <ecNumber evidence="11">3.5.1.16</ecNumber>
    </submittedName>
</protein>
<evidence type="ECO:0000256" key="9">
    <source>
        <dbReference type="ARBA" id="ARBA00023285"/>
    </source>
</evidence>
<dbReference type="PANTHER" id="PTHR43808:SF31">
    <property type="entry name" value="N-ACETYL-L-CITRULLINE DEACETYLASE"/>
    <property type="match status" value="1"/>
</dbReference>
<dbReference type="CDD" id="cd03894">
    <property type="entry name" value="M20_ArgE"/>
    <property type="match status" value="1"/>
</dbReference>
<dbReference type="EMBL" id="QPMH01000009">
    <property type="protein sequence ID" value="RDD61746.1"/>
    <property type="molecule type" value="Genomic_DNA"/>
</dbReference>
<dbReference type="GO" id="GO:0006526">
    <property type="term" value="P:L-arginine biosynthetic process"/>
    <property type="evidence" value="ECO:0007669"/>
    <property type="project" value="UniProtKB-KW"/>
</dbReference>
<dbReference type="InterPro" id="IPR001261">
    <property type="entry name" value="ArgE/DapE_CS"/>
</dbReference>
<gene>
    <name evidence="11" type="primary">argE</name>
    <name evidence="11" type="ORF">DRB17_11160</name>
</gene>
<dbReference type="Pfam" id="PF01546">
    <property type="entry name" value="Peptidase_M20"/>
    <property type="match status" value="1"/>
</dbReference>
<evidence type="ECO:0000256" key="7">
    <source>
        <dbReference type="ARBA" id="ARBA00022801"/>
    </source>
</evidence>
<dbReference type="EC" id="3.5.1.16" evidence="11"/>
<dbReference type="PANTHER" id="PTHR43808">
    <property type="entry name" value="ACETYLORNITHINE DEACETYLASE"/>
    <property type="match status" value="1"/>
</dbReference>
<dbReference type="GO" id="GO:0008777">
    <property type="term" value="F:acetylornithine deacetylase activity"/>
    <property type="evidence" value="ECO:0007669"/>
    <property type="project" value="UniProtKB-EC"/>
</dbReference>
<name>A0A369TFS2_9PROT</name>
<keyword evidence="3" id="KW-0963">Cytoplasm</keyword>
<keyword evidence="9" id="KW-0170">Cobalt</keyword>
<dbReference type="SUPFAM" id="SSF53187">
    <property type="entry name" value="Zn-dependent exopeptidases"/>
    <property type="match status" value="1"/>
</dbReference>
<dbReference type="Proteomes" id="UP000253941">
    <property type="component" value="Unassembled WGS sequence"/>
</dbReference>
<keyword evidence="4" id="KW-0055">Arginine biosynthesis</keyword>
<dbReference type="InterPro" id="IPR036264">
    <property type="entry name" value="Bact_exopeptidase_dim_dom"/>
</dbReference>
<evidence type="ECO:0000256" key="1">
    <source>
        <dbReference type="ARBA" id="ARBA00001947"/>
    </source>
</evidence>
<comment type="caution">
    <text evidence="11">The sequence shown here is derived from an EMBL/GenBank/DDBJ whole genome shotgun (WGS) entry which is preliminary data.</text>
</comment>
<evidence type="ECO:0000313" key="12">
    <source>
        <dbReference type="Proteomes" id="UP000253941"/>
    </source>
</evidence>
<sequence length="393" mass="42020">MTAPTYSPREMIAKLVSFDTVSDKSNLPLIDFVEDYLKVHGLNPTRVYNEDRTKSNLYATVGPNREGGVVLSGHTDVVPTAHQTWSHDPFDMVEKDGRLYGRGTCDMKGFVAMCLAMVPEFANADLRVPIHLALSYDEEVGCTGCVGMVEAMANGAIAKPRAVLVGEPTDMKLVVAHKGVNSFHTTVTGREAHSSQPHRGANANIAAGKLVAYIARMAEEAAARAPADSPFEPPQTSFQVGLLHGGNAANIIPGHCEIGWEFRTIPSDDANALQAQFEAYAANEVLPALRATAPEADIVTEKLCGVIPLAPEQGDAAQAEALVRELTGQNQSGVVSYGTEGGVFQAHGFSTVVVGPGSIDQAHQPDEYLEVEQLDACIAFLRKLRDWASQPTA</sequence>
<organism evidence="11 12">
    <name type="scientific">Ferruginivarius sediminum</name>
    <dbReference type="NCBI Taxonomy" id="2661937"/>
    <lineage>
        <taxon>Bacteria</taxon>
        <taxon>Pseudomonadati</taxon>
        <taxon>Pseudomonadota</taxon>
        <taxon>Alphaproteobacteria</taxon>
        <taxon>Rhodospirillales</taxon>
        <taxon>Rhodospirillaceae</taxon>
        <taxon>Ferruginivarius</taxon>
    </lineage>
</organism>
<dbReference type="InterPro" id="IPR050072">
    <property type="entry name" value="Peptidase_M20A"/>
</dbReference>
<dbReference type="SUPFAM" id="SSF55031">
    <property type="entry name" value="Bacterial exopeptidase dimerisation domain"/>
    <property type="match status" value="1"/>
</dbReference>
<evidence type="ECO:0000256" key="6">
    <source>
        <dbReference type="ARBA" id="ARBA00022723"/>
    </source>
</evidence>
<dbReference type="NCBIfam" id="NF005710">
    <property type="entry name" value="PRK07522.1"/>
    <property type="match status" value="1"/>
</dbReference>
<dbReference type="RefSeq" id="WP_114582288.1">
    <property type="nucleotide sequence ID" value="NZ_QPMH01000009.1"/>
</dbReference>
<dbReference type="AlphaFoldDB" id="A0A369TFS2"/>
<comment type="cofactor">
    <cofactor evidence="1">
        <name>Zn(2+)</name>
        <dbReference type="ChEBI" id="CHEBI:29105"/>
    </cofactor>
</comment>
<feature type="domain" description="Peptidase M20 dimerisation" evidence="10">
    <location>
        <begin position="175"/>
        <end position="284"/>
    </location>
</feature>
<keyword evidence="6" id="KW-0479">Metal-binding</keyword>
<dbReference type="Pfam" id="PF07687">
    <property type="entry name" value="M20_dimer"/>
    <property type="match status" value="1"/>
</dbReference>
<evidence type="ECO:0000313" key="11">
    <source>
        <dbReference type="EMBL" id="RDD61746.1"/>
    </source>
</evidence>
<proteinExistence type="inferred from homology"/>
<evidence type="ECO:0000256" key="3">
    <source>
        <dbReference type="ARBA" id="ARBA00022490"/>
    </source>
</evidence>